<accession>A0ABY4CHG4</accession>
<evidence type="ECO:0000313" key="4">
    <source>
        <dbReference type="Proteomes" id="UP000830167"/>
    </source>
</evidence>
<evidence type="ECO:0000259" key="2">
    <source>
        <dbReference type="Pfam" id="PF09835"/>
    </source>
</evidence>
<organism evidence="3 4">
    <name type="scientific">Fodinisporobacter ferrooxydans</name>
    <dbReference type="NCBI Taxonomy" id="2901836"/>
    <lineage>
        <taxon>Bacteria</taxon>
        <taxon>Bacillati</taxon>
        <taxon>Bacillota</taxon>
        <taxon>Bacilli</taxon>
        <taxon>Bacillales</taxon>
        <taxon>Alicyclobacillaceae</taxon>
        <taxon>Fodinisporobacter</taxon>
    </lineage>
</organism>
<keyword evidence="1" id="KW-1133">Transmembrane helix</keyword>
<keyword evidence="1" id="KW-0812">Transmembrane</keyword>
<reference evidence="3" key="1">
    <citation type="submission" date="2021-12" db="EMBL/GenBank/DDBJ databases">
        <title>Alicyclobacillaceae gen. nov., sp. nov., isolated from chalcocite enrichment system.</title>
        <authorList>
            <person name="Jiang Z."/>
        </authorList>
    </citation>
    <scope>NUCLEOTIDE SEQUENCE</scope>
    <source>
        <strain evidence="3">MYW30-H2</strain>
    </source>
</reference>
<protein>
    <submittedName>
        <fullName evidence="3">DUF2062 domain-containing protein</fullName>
    </submittedName>
</protein>
<keyword evidence="1" id="KW-0472">Membrane</keyword>
<feature type="domain" description="DUF2062" evidence="2">
    <location>
        <begin position="20"/>
        <end position="155"/>
    </location>
</feature>
<evidence type="ECO:0000256" key="1">
    <source>
        <dbReference type="SAM" id="Phobius"/>
    </source>
</evidence>
<dbReference type="Proteomes" id="UP000830167">
    <property type="component" value="Chromosome"/>
</dbReference>
<sequence length="163" mass="18986">MSEFQPQNRKTWLKRIRRNAKLQYWKLMRSPGGGKIVASGFSIGFGLEMILPITLYTAYILMIPLIRNRNLLSASIIGNIFAKITFFPILFIPFGHSLGKFLIFPFLKHLAHHTIWHKIVSYFATIIGLSFCGVLLGLMCYPIVYFLYERNRQRRFARRKSIA</sequence>
<dbReference type="InterPro" id="IPR018639">
    <property type="entry name" value="DUF2062"/>
</dbReference>
<feature type="transmembrane region" description="Helical" evidence="1">
    <location>
        <begin position="36"/>
        <end position="63"/>
    </location>
</feature>
<keyword evidence="4" id="KW-1185">Reference proteome</keyword>
<proteinExistence type="predicted"/>
<evidence type="ECO:0000313" key="3">
    <source>
        <dbReference type="EMBL" id="UOF88882.1"/>
    </source>
</evidence>
<gene>
    <name evidence="3" type="ORF">LSG31_13125</name>
</gene>
<feature type="transmembrane region" description="Helical" evidence="1">
    <location>
        <begin position="119"/>
        <end position="148"/>
    </location>
</feature>
<name>A0ABY4CHG4_9BACL</name>
<dbReference type="EMBL" id="CP089291">
    <property type="protein sequence ID" value="UOF88882.1"/>
    <property type="molecule type" value="Genomic_DNA"/>
</dbReference>
<dbReference type="RefSeq" id="WP_347435562.1">
    <property type="nucleotide sequence ID" value="NZ_CP089291.1"/>
</dbReference>
<dbReference type="Pfam" id="PF09835">
    <property type="entry name" value="DUF2062"/>
    <property type="match status" value="1"/>
</dbReference>